<evidence type="ECO:0000256" key="4">
    <source>
        <dbReference type="ARBA" id="ARBA00022692"/>
    </source>
</evidence>
<comment type="cofactor">
    <cofactor evidence="16">
        <name>Mg(2+)</name>
        <dbReference type="ChEBI" id="CHEBI:18420"/>
    </cofactor>
</comment>
<evidence type="ECO:0000259" key="18">
    <source>
        <dbReference type="Pfam" id="PF16209"/>
    </source>
</evidence>
<dbReference type="GO" id="GO:0000287">
    <property type="term" value="F:magnesium ion binding"/>
    <property type="evidence" value="ECO:0007669"/>
    <property type="project" value="UniProtKB-UniRule"/>
</dbReference>
<feature type="transmembrane region" description="Helical" evidence="17">
    <location>
        <begin position="945"/>
        <end position="962"/>
    </location>
</feature>
<feature type="binding site" evidence="15">
    <location>
        <position position="887"/>
    </location>
    <ligand>
        <name>ATP</name>
        <dbReference type="ChEBI" id="CHEBI:30616"/>
    </ligand>
</feature>
<evidence type="ECO:0000256" key="6">
    <source>
        <dbReference type="ARBA" id="ARBA00022741"/>
    </source>
</evidence>
<keyword evidence="4 17" id="KW-0812">Transmembrane</keyword>
<feature type="binding site" evidence="15">
    <location>
        <position position="864"/>
    </location>
    <ligand>
        <name>ATP</name>
        <dbReference type="ChEBI" id="CHEBI:30616"/>
    </ligand>
</feature>
<dbReference type="InterPro" id="IPR001757">
    <property type="entry name" value="P_typ_ATPase"/>
</dbReference>
<feature type="binding site" evidence="16">
    <location>
        <position position="884"/>
    </location>
    <ligand>
        <name>Mg(2+)</name>
        <dbReference type="ChEBI" id="CHEBI:18420"/>
    </ligand>
</feature>
<sequence>MPRAGRRRGKLRWSNLYSFSCVRPSVLESEGPHSLQGPGFSRVVYCNQPKMHKTKPIKYPSNYISTTKYNIITFLPKAIFEQFRRVANLYFLLAAMLSLTPVAPFTAVSMIVPLAFVVGLSMAKEALEDWRRFIQDMKVNSRKVSVHKGEGSFGYKSWQKLRVGDVVKVEKDQFFPADLLLLSSSYEDGICYVETMNLDGETNLKVKRALEVTLPLDEDTAFKNFVATIRCEDPNPKLYTFVGNLEFDRQVYALDPAQILIRDSKLRNTAFVYGVVIFTGHDTKVMQNSTKSPSKRSMIEKKMDYIIYVLFTLLVLISLISSIGFAVKTKFDMPNWWYMRPDKPQNLYDPSKPSLSGIFHLITALILYGYLIPISLYVSIEVVKVLQAMFINQDIQMYDEDTGNPAQARTSNLNEQLGQVDTILSDKTGTLTCNQMDFLKCSIAGVSYGVGSSEVEIAAAKQMAMDLNSKSLDITNQSNRNSWENVANHQFSTSEIEMQPGTPFKSEKVKKPPIRGFNFEDDRLMNGNWLIESNANGILMFFRILAICQSAIPEPNEETGRFNYEAESPDEGSFLVAAREFGFEFCRRTQTSVFIREQYPSYSQPVEREYKILNLLEFSSKRKRMSVIVQVEDGQIFLFCKGADSIIFDRLAKNGRMYEEVTSKHLNEYGEAGLRTLALAYKKLEESEYSVWNSEFVKAKTTIGPDRDALLERVADVMEKDLILVGATAVEDKLQKGVPQCIDKLAQAGLKIWVLTGDKMETAINIGFACSLLRQGMKQISITTMNTELLGQDANKAVKDNILLQITNSSQMVKLEKDPHAAFALIIDGKTLSYALEDDLKHQFLNLAVDCASVICCRVSPKQKALVTRLVKEGTGKTTLAIGDGANDVGMIQEADIGVGISGVEGMQAVMASDFSIAQFRFLERLLVVHGHWCYKRIAQMVCYFFYKNIAFGLTLFYFEAYTGFSGQSVYDDWYMLLFNVILTSLPVISLGVFEQDVSSDVCLQFPALYQQGPRNVFFDWYRIFGWMTNGLYSSLITFFFSINIFYDQAFRSDGQTPDMSSVGAAMFTCVIWTVNLQIALTISHFTWIQHLFIWGSIATWYIFLFLYGVASPLISGRSYKILIEALAPAPIYWAATLLITLACNLPYLAHISFQRSFNPMDHHVIQEIKYYKKDVEDAHMWTRESSKARQKTKIGFTARVDAKIRLLRGRLQKKYSSLGTPTAQLQQQQQNLVSS</sequence>
<evidence type="ECO:0000256" key="7">
    <source>
        <dbReference type="ARBA" id="ARBA00022840"/>
    </source>
</evidence>
<dbReference type="Proteomes" id="UP000017836">
    <property type="component" value="Unassembled WGS sequence"/>
</dbReference>
<dbReference type="SUPFAM" id="SSF81660">
    <property type="entry name" value="Metal cation-transporting ATPase, ATP-binding domain N"/>
    <property type="match status" value="1"/>
</dbReference>
<feature type="binding site" evidence="15">
    <location>
        <position position="675"/>
    </location>
    <ligand>
        <name>ATP</name>
        <dbReference type="ChEBI" id="CHEBI:30616"/>
    </ligand>
</feature>
<evidence type="ECO:0000256" key="10">
    <source>
        <dbReference type="ARBA" id="ARBA00022967"/>
    </source>
</evidence>
<dbReference type="PANTHER" id="PTHR24092:SF150">
    <property type="entry name" value="PHOSPHOLIPID-TRANSPORTING ATPASE"/>
    <property type="match status" value="1"/>
</dbReference>
<dbReference type="EMBL" id="KI392503">
    <property type="protein sequence ID" value="ERN15321.1"/>
    <property type="molecule type" value="Genomic_DNA"/>
</dbReference>
<feature type="transmembrane region" description="Helical" evidence="17">
    <location>
        <begin position="1062"/>
        <end position="1080"/>
    </location>
</feature>
<dbReference type="HOGENOM" id="CLU_000846_5_2_1"/>
<feature type="binding site" evidence="16">
    <location>
        <position position="888"/>
    </location>
    <ligand>
        <name>Mg(2+)</name>
        <dbReference type="ChEBI" id="CHEBI:18420"/>
    </ligand>
</feature>
<accession>U5CQ65</accession>
<dbReference type="FunFam" id="3.40.50.1000:FF:000014">
    <property type="entry name" value="Phospholipid-transporting ATPase"/>
    <property type="match status" value="1"/>
</dbReference>
<evidence type="ECO:0000256" key="1">
    <source>
        <dbReference type="ARBA" id="ARBA00004141"/>
    </source>
</evidence>
<evidence type="ECO:0000313" key="20">
    <source>
        <dbReference type="EMBL" id="ERN15321.1"/>
    </source>
</evidence>
<evidence type="ECO:0000313" key="21">
    <source>
        <dbReference type="Proteomes" id="UP000017836"/>
    </source>
</evidence>
<dbReference type="Pfam" id="PF16209">
    <property type="entry name" value="PhoLip_ATPase_N"/>
    <property type="match status" value="1"/>
</dbReference>
<dbReference type="SUPFAM" id="SSF81665">
    <property type="entry name" value="Calcium ATPase, transmembrane domain M"/>
    <property type="match status" value="1"/>
</dbReference>
<evidence type="ECO:0000256" key="3">
    <source>
        <dbReference type="ARBA" id="ARBA00022499"/>
    </source>
</evidence>
<dbReference type="OMA" id="KLAKFDX"/>
<dbReference type="SUPFAM" id="SSF81653">
    <property type="entry name" value="Calcium ATPase, transduction domain A"/>
    <property type="match status" value="1"/>
</dbReference>
<dbReference type="InterPro" id="IPR032630">
    <property type="entry name" value="P_typ_ATPase_c"/>
</dbReference>
<evidence type="ECO:0000256" key="14">
    <source>
        <dbReference type="PIRSR" id="PIRSR606539-1"/>
    </source>
</evidence>
<feature type="domain" description="P-type ATPase N-terminal" evidence="18">
    <location>
        <begin position="44"/>
        <end position="111"/>
    </location>
</feature>
<dbReference type="Pfam" id="PF16212">
    <property type="entry name" value="PhoLip_ATPase_C"/>
    <property type="match status" value="1"/>
</dbReference>
<keyword evidence="7 15" id="KW-0067">ATP-binding</keyword>
<dbReference type="SFLD" id="SFLDF00027">
    <property type="entry name" value="p-type_atpase"/>
    <property type="match status" value="1"/>
</dbReference>
<evidence type="ECO:0000256" key="11">
    <source>
        <dbReference type="ARBA" id="ARBA00022989"/>
    </source>
</evidence>
<dbReference type="NCBIfam" id="TIGR01494">
    <property type="entry name" value="ATPase_P-type"/>
    <property type="match status" value="1"/>
</dbReference>
<dbReference type="InterPro" id="IPR018303">
    <property type="entry name" value="ATPase_P-typ_P_site"/>
</dbReference>
<dbReference type="NCBIfam" id="TIGR01652">
    <property type="entry name" value="ATPase-Plipid"/>
    <property type="match status" value="1"/>
</dbReference>
<feature type="binding site" evidence="15">
    <location>
        <position position="758"/>
    </location>
    <ligand>
        <name>ATP</name>
        <dbReference type="ChEBI" id="CHEBI:30616"/>
    </ligand>
</feature>
<dbReference type="InterPro" id="IPR006539">
    <property type="entry name" value="P-type_ATPase_IV"/>
</dbReference>
<dbReference type="GO" id="GO:0016887">
    <property type="term" value="F:ATP hydrolysis activity"/>
    <property type="evidence" value="ECO:0007669"/>
    <property type="project" value="InterPro"/>
</dbReference>
<dbReference type="eggNOG" id="KOG0206">
    <property type="taxonomic scope" value="Eukaryota"/>
</dbReference>
<dbReference type="Gene3D" id="2.70.150.10">
    <property type="entry name" value="Calcium-transporting ATPase, cytoplasmic transduction domain A"/>
    <property type="match status" value="1"/>
</dbReference>
<dbReference type="Gene3D" id="3.40.50.1000">
    <property type="entry name" value="HAD superfamily/HAD-like"/>
    <property type="match status" value="2"/>
</dbReference>
<dbReference type="InterPro" id="IPR032631">
    <property type="entry name" value="P-type_ATPase_N"/>
</dbReference>
<dbReference type="FunFam" id="2.70.150.10:FF:000023">
    <property type="entry name" value="Phospholipid-transporting ATPase"/>
    <property type="match status" value="1"/>
</dbReference>
<dbReference type="PROSITE" id="PS00154">
    <property type="entry name" value="ATPASE_E1_E2"/>
    <property type="match status" value="1"/>
</dbReference>
<gene>
    <name evidence="20" type="ORF">AMTR_s00036p00097210</name>
</gene>
<keyword evidence="12 17" id="KW-0472">Membrane</keyword>
<keyword evidence="21" id="KW-1185">Reference proteome</keyword>
<dbReference type="InterPro" id="IPR036412">
    <property type="entry name" value="HAD-like_sf"/>
</dbReference>
<dbReference type="InterPro" id="IPR023214">
    <property type="entry name" value="HAD_sf"/>
</dbReference>
<keyword evidence="5 16" id="KW-0479">Metal-binding</keyword>
<feature type="binding site" evidence="15">
    <location>
        <position position="858"/>
    </location>
    <ligand>
        <name>ATP</name>
        <dbReference type="ChEBI" id="CHEBI:30616"/>
    </ligand>
</feature>
<dbReference type="GO" id="GO:0005524">
    <property type="term" value="F:ATP binding"/>
    <property type="evidence" value="ECO:0007669"/>
    <property type="project" value="UniProtKB-UniRule"/>
</dbReference>
<proteinExistence type="inferred from homology"/>
<dbReference type="SFLD" id="SFLDS00003">
    <property type="entry name" value="Haloacid_Dehalogenase"/>
    <property type="match status" value="1"/>
</dbReference>
<dbReference type="InterPro" id="IPR008250">
    <property type="entry name" value="ATPase_P-typ_transduc_dom_A_sf"/>
</dbReference>
<feature type="binding site" evidence="16">
    <location>
        <position position="426"/>
    </location>
    <ligand>
        <name>Mg(2+)</name>
        <dbReference type="ChEBI" id="CHEBI:18420"/>
    </ligand>
</feature>
<dbReference type="InterPro" id="IPR023299">
    <property type="entry name" value="ATPase_P-typ_cyto_dom_N"/>
</dbReference>
<feature type="transmembrane region" description="Helical" evidence="17">
    <location>
        <begin position="1024"/>
        <end position="1047"/>
    </location>
</feature>
<dbReference type="Gramene" id="ERN15321">
    <property type="protein sequence ID" value="ERN15321"/>
    <property type="gene ID" value="AMTR_s00036p00097210"/>
</dbReference>
<dbReference type="CDD" id="cd02073">
    <property type="entry name" value="P-type_ATPase_APLT_Dnf-like"/>
    <property type="match status" value="1"/>
</dbReference>
<evidence type="ECO:0000259" key="19">
    <source>
        <dbReference type="Pfam" id="PF16212"/>
    </source>
</evidence>
<evidence type="ECO:0000256" key="9">
    <source>
        <dbReference type="ARBA" id="ARBA00022843"/>
    </source>
</evidence>
<evidence type="ECO:0000256" key="13">
    <source>
        <dbReference type="ARBA" id="ARBA00034036"/>
    </source>
</evidence>
<dbReference type="AlphaFoldDB" id="U5CQ65"/>
<feature type="binding site" evidence="15">
    <location>
        <position position="571"/>
    </location>
    <ligand>
        <name>ATP</name>
        <dbReference type="ChEBI" id="CHEBI:30616"/>
    </ligand>
</feature>
<dbReference type="PANTHER" id="PTHR24092">
    <property type="entry name" value="PROBABLE PHOSPHOLIPID-TRANSPORTING ATPASE"/>
    <property type="match status" value="1"/>
</dbReference>
<feature type="binding site" evidence="15">
    <location>
        <position position="756"/>
    </location>
    <ligand>
        <name>ATP</name>
        <dbReference type="ChEBI" id="CHEBI:30616"/>
    </ligand>
</feature>
<dbReference type="STRING" id="13333.U5CQ65"/>
<dbReference type="Gene3D" id="3.40.1110.10">
    <property type="entry name" value="Calcium-transporting ATPase, cytoplasmic domain N"/>
    <property type="match status" value="2"/>
</dbReference>
<evidence type="ECO:0000256" key="2">
    <source>
        <dbReference type="ARBA" id="ARBA00008109"/>
    </source>
</evidence>
<comment type="subcellular location">
    <subcellularLocation>
        <location evidence="1 17">Membrane</location>
        <topology evidence="1 17">Multi-pass membrane protein</topology>
    </subcellularLocation>
</comment>
<dbReference type="PRINTS" id="PR00119">
    <property type="entry name" value="CATATPASE"/>
</dbReference>
<evidence type="ECO:0000256" key="16">
    <source>
        <dbReference type="PIRSR" id="PIRSR606539-3"/>
    </source>
</evidence>
<feature type="domain" description="P-type ATPase C-terminal" evidence="19">
    <location>
        <begin position="910"/>
        <end position="1160"/>
    </location>
</feature>
<evidence type="ECO:0000256" key="12">
    <source>
        <dbReference type="ARBA" id="ARBA00023136"/>
    </source>
</evidence>
<comment type="similarity">
    <text evidence="2 17">Belongs to the cation transport ATPase (P-type) (TC 3.A.3) family. Type IV subfamily.</text>
</comment>
<reference evidence="21" key="1">
    <citation type="journal article" date="2013" name="Science">
        <title>The Amborella genome and the evolution of flowering plants.</title>
        <authorList>
            <consortium name="Amborella Genome Project"/>
        </authorList>
    </citation>
    <scope>NUCLEOTIDE SEQUENCE [LARGE SCALE GENOMIC DNA]</scope>
</reference>
<feature type="binding site" evidence="15">
    <location>
        <position position="888"/>
    </location>
    <ligand>
        <name>ATP</name>
        <dbReference type="ChEBI" id="CHEBI:30616"/>
    </ligand>
</feature>
<dbReference type="EC" id="7.6.2.1" evidence="17"/>
<name>U5CQ65_AMBTC</name>
<dbReference type="SFLD" id="SFLDG00002">
    <property type="entry name" value="C1.7:_P-type_atpase_like"/>
    <property type="match status" value="1"/>
</dbReference>
<dbReference type="OrthoDB" id="377733at2759"/>
<evidence type="ECO:0000256" key="17">
    <source>
        <dbReference type="RuleBase" id="RU362033"/>
    </source>
</evidence>
<dbReference type="GO" id="GO:0140326">
    <property type="term" value="F:ATPase-coupled intramembrane lipid transporter activity"/>
    <property type="evidence" value="ECO:0000318"/>
    <property type="project" value="GO_Central"/>
</dbReference>
<feature type="transmembrane region" description="Helical" evidence="17">
    <location>
        <begin position="974"/>
        <end position="994"/>
    </location>
</feature>
<keyword evidence="3" id="KW-1017">Isopeptide bond</keyword>
<feature type="binding site" evidence="16">
    <location>
        <position position="428"/>
    </location>
    <ligand>
        <name>Mg(2+)</name>
        <dbReference type="ChEBI" id="CHEBI:18420"/>
    </ligand>
</feature>
<organism evidence="20 21">
    <name type="scientific">Amborella trichopoda</name>
    <dbReference type="NCBI Taxonomy" id="13333"/>
    <lineage>
        <taxon>Eukaryota</taxon>
        <taxon>Viridiplantae</taxon>
        <taxon>Streptophyta</taxon>
        <taxon>Embryophyta</taxon>
        <taxon>Tracheophyta</taxon>
        <taxon>Spermatophyta</taxon>
        <taxon>Magnoliopsida</taxon>
        <taxon>Amborellales</taxon>
        <taxon>Amborellaceae</taxon>
        <taxon>Amborella</taxon>
    </lineage>
</organism>
<feature type="active site" description="4-aspartylphosphate intermediate" evidence="14">
    <location>
        <position position="426"/>
    </location>
</feature>
<feature type="binding site" evidence="15">
    <location>
        <position position="757"/>
    </location>
    <ligand>
        <name>ATP</name>
        <dbReference type="ChEBI" id="CHEBI:30616"/>
    </ligand>
</feature>
<feature type="binding site" evidence="15">
    <location>
        <position position="618"/>
    </location>
    <ligand>
        <name>ATP</name>
        <dbReference type="ChEBI" id="CHEBI:30616"/>
    </ligand>
</feature>
<dbReference type="Pfam" id="PF13246">
    <property type="entry name" value="Cation_ATPase"/>
    <property type="match status" value="1"/>
</dbReference>
<keyword evidence="9" id="KW-0832">Ubl conjugation</keyword>
<dbReference type="KEGG" id="atr:18443605"/>
<feature type="transmembrane region" description="Helical" evidence="17">
    <location>
        <begin position="1092"/>
        <end position="1111"/>
    </location>
</feature>
<dbReference type="FunFam" id="3.40.1110.10:FF:000050">
    <property type="entry name" value="Phospholipid-transporting ATPase"/>
    <property type="match status" value="1"/>
</dbReference>
<dbReference type="GO" id="GO:0005886">
    <property type="term" value="C:plasma membrane"/>
    <property type="evidence" value="ECO:0000318"/>
    <property type="project" value="GO_Central"/>
</dbReference>
<dbReference type="GO" id="GO:0045332">
    <property type="term" value="P:phospholipid translocation"/>
    <property type="evidence" value="ECO:0000318"/>
    <property type="project" value="GO_Central"/>
</dbReference>
<evidence type="ECO:0000256" key="8">
    <source>
        <dbReference type="ARBA" id="ARBA00022842"/>
    </source>
</evidence>
<feature type="transmembrane region" description="Helical" evidence="17">
    <location>
        <begin position="110"/>
        <end position="127"/>
    </location>
</feature>
<feature type="binding site" evidence="15">
    <location>
        <position position="427"/>
    </location>
    <ligand>
        <name>ATP</name>
        <dbReference type="ChEBI" id="CHEBI:30616"/>
    </ligand>
</feature>
<protein>
    <recommendedName>
        <fullName evidence="17">Phospholipid-transporting ATPase</fullName>
        <ecNumber evidence="17">7.6.2.1</ecNumber>
    </recommendedName>
</protein>
<feature type="transmembrane region" description="Helical" evidence="17">
    <location>
        <begin position="1131"/>
        <end position="1150"/>
    </location>
</feature>
<keyword evidence="10 17" id="KW-1278">Translocase</keyword>
<dbReference type="InterPro" id="IPR044492">
    <property type="entry name" value="P_typ_ATPase_HD_dom"/>
</dbReference>
<keyword evidence="11 17" id="KW-1133">Transmembrane helix</keyword>
<feature type="binding site" evidence="15">
    <location>
        <position position="641"/>
    </location>
    <ligand>
        <name>ATP</name>
        <dbReference type="ChEBI" id="CHEBI:30616"/>
    </ligand>
</feature>
<dbReference type="SUPFAM" id="SSF56784">
    <property type="entry name" value="HAD-like"/>
    <property type="match status" value="1"/>
</dbReference>
<feature type="binding site" evidence="15">
    <location>
        <position position="426"/>
    </location>
    <ligand>
        <name>ATP</name>
        <dbReference type="ChEBI" id="CHEBI:30616"/>
    </ligand>
</feature>
<feature type="transmembrane region" description="Helical" evidence="17">
    <location>
        <begin position="305"/>
        <end position="327"/>
    </location>
</feature>
<comment type="catalytic activity">
    <reaction evidence="13 17">
        <text>ATP + H2O + phospholipidSide 1 = ADP + phosphate + phospholipidSide 2.</text>
        <dbReference type="EC" id="7.6.2.1"/>
    </reaction>
</comment>
<evidence type="ECO:0000256" key="5">
    <source>
        <dbReference type="ARBA" id="ARBA00022723"/>
    </source>
</evidence>
<feature type="transmembrane region" description="Helical" evidence="17">
    <location>
        <begin position="358"/>
        <end position="380"/>
    </location>
</feature>
<keyword evidence="6 15" id="KW-0547">Nucleotide-binding</keyword>
<feature type="binding site" evidence="15">
    <location>
        <position position="428"/>
    </location>
    <ligand>
        <name>ATP</name>
        <dbReference type="ChEBI" id="CHEBI:30616"/>
    </ligand>
</feature>
<keyword evidence="8 16" id="KW-0460">Magnesium</keyword>
<dbReference type="InterPro" id="IPR023298">
    <property type="entry name" value="ATPase_P-typ_TM_dom_sf"/>
</dbReference>
<evidence type="ECO:0000256" key="15">
    <source>
        <dbReference type="PIRSR" id="PIRSR606539-2"/>
    </source>
</evidence>